<evidence type="ECO:0000256" key="2">
    <source>
        <dbReference type="ARBA" id="ARBA00022448"/>
    </source>
</evidence>
<evidence type="ECO:0000256" key="5">
    <source>
        <dbReference type="ARBA" id="ARBA00022741"/>
    </source>
</evidence>
<dbReference type="GO" id="GO:0044539">
    <property type="term" value="P:long-chain fatty acid import into cell"/>
    <property type="evidence" value="ECO:0007669"/>
    <property type="project" value="TreeGrafter"/>
</dbReference>
<keyword evidence="6" id="KW-1133">Transmembrane helix</keyword>
<proteinExistence type="inferred from homology"/>
<dbReference type="SUPFAM" id="SSF56801">
    <property type="entry name" value="Acetyl-CoA synthetase-like"/>
    <property type="match status" value="1"/>
</dbReference>
<keyword evidence="4" id="KW-0812">Transmembrane</keyword>
<name>A0A3B4ZMD6_9TELE</name>
<dbReference type="AlphaFoldDB" id="A0A3B4ZMD6"/>
<keyword evidence="6" id="KW-0472">Membrane</keyword>
<reference evidence="12" key="1">
    <citation type="submission" date="2023-09" db="UniProtKB">
        <authorList>
            <consortium name="Ensembl"/>
        </authorList>
    </citation>
    <scope>IDENTIFICATION</scope>
</reference>
<evidence type="ECO:0000256" key="6">
    <source>
        <dbReference type="ARBA" id="ARBA00022989"/>
    </source>
</evidence>
<sequence length="608" mass="68718">MLLWFGCAAAVLLLGFLFRHPYFLQDVKYLLTKLNQRRRVWKFLQTNYLILDKFLERVQEQPQKPFIRFKEETFTYQHADVQSNKAARVFLQSEAVQKGDTVALFLQNEPLFLWLFLSLVKIGCSAAFLNYNIRSKSLLHCFNCSGAKTLVAAEELQDAVEEVLPSLLEQQVTVFILTDKCKLEGVQSFKDKMKQASSEPLPKELRSHLTLRSAAAYIYTSGTTGLPKAAVVSHGKLWVYGLIMALSGVTSEDVIYNSLPLYHGAGFIGVMGAIERGVTVVLRSKFSASQFWDDCRKYDITVVQYIGETMRYLCNQPQVCFNTKLSDRNHKVRLALGNGLRADVWKNFLRRFGDVDIKEFYGATEGNLAFLNYSRKMGAVGRDNFLHKWCFPYALIKYNVEKGEPVRDSSGFCIEAAIGESGLLVSKISVTAPFAGYAGDLQQTEKKKLHDVFKKGDMYFNTGDLLRIDKEGFIYFQDRTGDTFRTGLYGSQSFLEPASVGGVGTAGHEGRIGMAAVTLREGQKFDSAAVFNQVRSFLPTYARPCFIRIQDSMDVTGTFKQLKVRLVKEGFNPNEIKDPLYFLDEKEKNYVPLTPDTFDLVITGKLKI</sequence>
<dbReference type="PROSITE" id="PS00455">
    <property type="entry name" value="AMP_BINDING"/>
    <property type="match status" value="1"/>
</dbReference>
<dbReference type="Ensembl" id="ENSSPAT00000002880.1">
    <property type="protein sequence ID" value="ENSSPAP00000002837.1"/>
    <property type="gene ID" value="ENSSPAG00000001770.1"/>
</dbReference>
<protein>
    <recommendedName>
        <fullName evidence="9">Long-chain-fatty-acid--CoA ligase</fullName>
    </recommendedName>
</protein>
<dbReference type="PANTHER" id="PTHR43107:SF4">
    <property type="entry name" value="LONG-CHAIN FATTY ACID TRANSPORT PROTEIN 2"/>
    <property type="match status" value="1"/>
</dbReference>
<dbReference type="GO" id="GO:0005789">
    <property type="term" value="C:endoplasmic reticulum membrane"/>
    <property type="evidence" value="ECO:0007669"/>
    <property type="project" value="TreeGrafter"/>
</dbReference>
<evidence type="ECO:0000256" key="4">
    <source>
        <dbReference type="ARBA" id="ARBA00022692"/>
    </source>
</evidence>
<dbReference type="PANTHER" id="PTHR43107">
    <property type="entry name" value="LONG-CHAIN FATTY ACID TRANSPORT PROTEIN"/>
    <property type="match status" value="1"/>
</dbReference>
<dbReference type="Pfam" id="PF00501">
    <property type="entry name" value="AMP-binding"/>
    <property type="match status" value="1"/>
</dbReference>
<feature type="domain" description="AMP-dependent synthetase/ligase" evidence="11">
    <location>
        <begin position="56"/>
        <end position="372"/>
    </location>
</feature>
<evidence type="ECO:0000256" key="10">
    <source>
        <dbReference type="ARBA" id="ARBA00048666"/>
    </source>
</evidence>
<dbReference type="GO" id="GO:0004467">
    <property type="term" value="F:long-chain fatty acid-CoA ligase activity"/>
    <property type="evidence" value="ECO:0007669"/>
    <property type="project" value="TreeGrafter"/>
</dbReference>
<dbReference type="GO" id="GO:0005886">
    <property type="term" value="C:plasma membrane"/>
    <property type="evidence" value="ECO:0007669"/>
    <property type="project" value="TreeGrafter"/>
</dbReference>
<keyword evidence="2" id="KW-0813">Transport</keyword>
<evidence type="ECO:0000256" key="1">
    <source>
        <dbReference type="ARBA" id="ARBA00006432"/>
    </source>
</evidence>
<keyword evidence="5" id="KW-0547">Nucleotide-binding</keyword>
<evidence type="ECO:0000256" key="9">
    <source>
        <dbReference type="ARBA" id="ARBA00041297"/>
    </source>
</evidence>
<dbReference type="FunFam" id="3.40.50.12780:FF:000005">
    <property type="entry name" value="Solute carrier family 27 member 6"/>
    <property type="match status" value="1"/>
</dbReference>
<accession>A0A3B4ZMD6</accession>
<dbReference type="InterPro" id="IPR000873">
    <property type="entry name" value="AMP-dep_synth/lig_dom"/>
</dbReference>
<dbReference type="GeneTree" id="ENSGT00940000164068"/>
<comment type="catalytic activity">
    <reaction evidence="10">
        <text>tetracosanoate + ATP + CoA = tetracosanoyl-CoA + AMP + diphosphate</text>
        <dbReference type="Rhea" id="RHEA:33639"/>
        <dbReference type="ChEBI" id="CHEBI:30616"/>
        <dbReference type="ChEBI" id="CHEBI:31014"/>
        <dbReference type="ChEBI" id="CHEBI:33019"/>
        <dbReference type="ChEBI" id="CHEBI:57287"/>
        <dbReference type="ChEBI" id="CHEBI:65052"/>
        <dbReference type="ChEBI" id="CHEBI:456215"/>
    </reaction>
    <physiologicalReaction direction="left-to-right" evidence="10">
        <dbReference type="Rhea" id="RHEA:33640"/>
    </physiologicalReaction>
</comment>
<evidence type="ECO:0000313" key="12">
    <source>
        <dbReference type="Ensembl" id="ENSSPAP00000002837.1"/>
    </source>
</evidence>
<dbReference type="STRING" id="144197.ENSSPAP00000002837"/>
<comment type="similarity">
    <text evidence="1">Belongs to the ATP-dependent AMP-binding enzyme family.</text>
</comment>
<keyword evidence="3" id="KW-0436">Ligase</keyword>
<dbReference type="Gene3D" id="3.40.50.12780">
    <property type="entry name" value="N-terminal domain of ligase-like"/>
    <property type="match status" value="1"/>
</dbReference>
<comment type="catalytic activity">
    <reaction evidence="8">
        <text>a very long-chain fatty acid + ATP + CoA = a very long-chain fatty acyl-CoA + AMP + diphosphate</text>
        <dbReference type="Rhea" id="RHEA:54536"/>
        <dbReference type="ChEBI" id="CHEBI:30616"/>
        <dbReference type="ChEBI" id="CHEBI:33019"/>
        <dbReference type="ChEBI" id="CHEBI:57287"/>
        <dbReference type="ChEBI" id="CHEBI:58950"/>
        <dbReference type="ChEBI" id="CHEBI:138261"/>
        <dbReference type="ChEBI" id="CHEBI:456215"/>
    </reaction>
    <physiologicalReaction direction="left-to-right" evidence="8">
        <dbReference type="Rhea" id="RHEA:54537"/>
    </physiologicalReaction>
</comment>
<keyword evidence="7" id="KW-0443">Lipid metabolism</keyword>
<dbReference type="GO" id="GO:0005324">
    <property type="term" value="F:long-chain fatty acid transmembrane transporter activity"/>
    <property type="evidence" value="ECO:0007669"/>
    <property type="project" value="TreeGrafter"/>
</dbReference>
<evidence type="ECO:0000256" key="7">
    <source>
        <dbReference type="ARBA" id="ARBA00023098"/>
    </source>
</evidence>
<dbReference type="GO" id="GO:0000166">
    <property type="term" value="F:nucleotide binding"/>
    <property type="evidence" value="ECO:0007669"/>
    <property type="project" value="UniProtKB-KW"/>
</dbReference>
<dbReference type="InterPro" id="IPR042099">
    <property type="entry name" value="ANL_N_sf"/>
</dbReference>
<evidence type="ECO:0000256" key="8">
    <source>
        <dbReference type="ARBA" id="ARBA00036527"/>
    </source>
</evidence>
<dbReference type="InterPro" id="IPR020845">
    <property type="entry name" value="AMP-binding_CS"/>
</dbReference>
<evidence type="ECO:0000256" key="3">
    <source>
        <dbReference type="ARBA" id="ARBA00022598"/>
    </source>
</evidence>
<organism evidence="12">
    <name type="scientific">Stegastes partitus</name>
    <name type="common">bicolor damselfish</name>
    <dbReference type="NCBI Taxonomy" id="144197"/>
    <lineage>
        <taxon>Eukaryota</taxon>
        <taxon>Metazoa</taxon>
        <taxon>Chordata</taxon>
        <taxon>Craniata</taxon>
        <taxon>Vertebrata</taxon>
        <taxon>Euteleostomi</taxon>
        <taxon>Actinopterygii</taxon>
        <taxon>Neopterygii</taxon>
        <taxon>Teleostei</taxon>
        <taxon>Neoteleostei</taxon>
        <taxon>Acanthomorphata</taxon>
        <taxon>Ovalentaria</taxon>
        <taxon>Pomacentridae</taxon>
        <taxon>Stegastes</taxon>
    </lineage>
</organism>
<evidence type="ECO:0000259" key="11">
    <source>
        <dbReference type="Pfam" id="PF00501"/>
    </source>
</evidence>